<feature type="compositionally biased region" description="Pro residues" evidence="1">
    <location>
        <begin position="41"/>
        <end position="52"/>
    </location>
</feature>
<feature type="compositionally biased region" description="Basic residues" evidence="1">
    <location>
        <begin position="191"/>
        <end position="202"/>
    </location>
</feature>
<accession>A0A1X6NJH1</accession>
<feature type="compositionally biased region" description="Basic residues" evidence="1">
    <location>
        <begin position="65"/>
        <end position="84"/>
    </location>
</feature>
<feature type="compositionally biased region" description="Basic residues" evidence="1">
    <location>
        <begin position="313"/>
        <end position="325"/>
    </location>
</feature>
<sequence length="355" mass="39023">MHTRPPTHCTRRDWCASARRTSPRPSTRHVDPLDAPAHSPGGPPTLTPPPGRPPHRSLGLDRPHNRVPAKHLHGHVDKARHRKQAGQLVRPEKPVKRRPRGQPRGRPPPARRVAAPVQKRRRDDPPARHEHPRRLGEPVLHDRPAVEGGARVHRVDRGAAEGEGAHVCADTRKVHGVHDRGWGGPPPPARRGGHRPRCRRPRAGGGLAEHSRRQVNRHEPPDGRRRGEQPRHNAAATRHVHNEPPAARVGDGGAEEPRDGGVGFGGGPRGARHRKVGPPPPLVEVRHEGGLEDALLGRLRQRPHERREEPGRWRVRGGGRRRKGRAALGARGDAGRAADAAAAAHPPRRRRARDG</sequence>
<dbReference type="Proteomes" id="UP000218209">
    <property type="component" value="Unassembled WGS sequence"/>
</dbReference>
<feature type="compositionally biased region" description="Basic residues" evidence="1">
    <location>
        <begin position="346"/>
        <end position="355"/>
    </location>
</feature>
<feature type="compositionally biased region" description="Gly residues" evidence="1">
    <location>
        <begin position="260"/>
        <end position="269"/>
    </location>
</feature>
<evidence type="ECO:0000313" key="2">
    <source>
        <dbReference type="EMBL" id="OSX68503.1"/>
    </source>
</evidence>
<feature type="non-terminal residue" evidence="2">
    <location>
        <position position="355"/>
    </location>
</feature>
<keyword evidence="3" id="KW-1185">Reference proteome</keyword>
<feature type="compositionally biased region" description="Basic and acidic residues" evidence="1">
    <location>
        <begin position="121"/>
        <end position="145"/>
    </location>
</feature>
<gene>
    <name evidence="2" type="ORF">BU14_2680s0001</name>
</gene>
<dbReference type="EMBL" id="KV920452">
    <property type="protein sequence ID" value="OSX68503.1"/>
    <property type="molecule type" value="Genomic_DNA"/>
</dbReference>
<feature type="compositionally biased region" description="Basic and acidic residues" evidence="1">
    <location>
        <begin position="153"/>
        <end position="181"/>
    </location>
</feature>
<evidence type="ECO:0000256" key="1">
    <source>
        <dbReference type="SAM" id="MobiDB-lite"/>
    </source>
</evidence>
<feature type="compositionally biased region" description="Low complexity" evidence="1">
    <location>
        <begin position="326"/>
        <end position="345"/>
    </location>
</feature>
<dbReference type="AlphaFoldDB" id="A0A1X6NJH1"/>
<feature type="region of interest" description="Disordered" evidence="1">
    <location>
        <begin position="1"/>
        <end position="355"/>
    </location>
</feature>
<evidence type="ECO:0000313" key="3">
    <source>
        <dbReference type="Proteomes" id="UP000218209"/>
    </source>
</evidence>
<proteinExistence type="predicted"/>
<organism evidence="2 3">
    <name type="scientific">Porphyra umbilicalis</name>
    <name type="common">Purple laver</name>
    <name type="synonym">Red alga</name>
    <dbReference type="NCBI Taxonomy" id="2786"/>
    <lineage>
        <taxon>Eukaryota</taxon>
        <taxon>Rhodophyta</taxon>
        <taxon>Bangiophyceae</taxon>
        <taxon>Bangiales</taxon>
        <taxon>Bangiaceae</taxon>
        <taxon>Porphyra</taxon>
    </lineage>
</organism>
<feature type="compositionally biased region" description="Basic and acidic residues" evidence="1">
    <location>
        <begin position="209"/>
        <end position="231"/>
    </location>
</feature>
<name>A0A1X6NJH1_PORUM</name>
<feature type="compositionally biased region" description="Low complexity" evidence="1">
    <location>
        <begin position="16"/>
        <end position="25"/>
    </location>
</feature>
<reference evidence="2 3" key="1">
    <citation type="submission" date="2017-03" db="EMBL/GenBank/DDBJ databases">
        <title>WGS assembly of Porphyra umbilicalis.</title>
        <authorList>
            <person name="Brawley S.H."/>
            <person name="Blouin N.A."/>
            <person name="Ficko-Blean E."/>
            <person name="Wheeler G.L."/>
            <person name="Lohr M."/>
            <person name="Goodson H.V."/>
            <person name="Jenkins J.W."/>
            <person name="Blaby-Haas C.E."/>
            <person name="Helliwell K.E."/>
            <person name="Chan C."/>
            <person name="Marriage T."/>
            <person name="Bhattacharya D."/>
            <person name="Klein A.S."/>
            <person name="Badis Y."/>
            <person name="Brodie J."/>
            <person name="Cao Y."/>
            <person name="Collen J."/>
            <person name="Dittami S.M."/>
            <person name="Gachon C.M."/>
            <person name="Green B.R."/>
            <person name="Karpowicz S."/>
            <person name="Kim J.W."/>
            <person name="Kudahl U."/>
            <person name="Lin S."/>
            <person name="Michel G."/>
            <person name="Mittag M."/>
            <person name="Olson B.J."/>
            <person name="Pangilinan J."/>
            <person name="Peng Y."/>
            <person name="Qiu H."/>
            <person name="Shu S."/>
            <person name="Singer J.T."/>
            <person name="Smith A.G."/>
            <person name="Sprecher B.N."/>
            <person name="Wagner V."/>
            <person name="Wang W."/>
            <person name="Wang Z.-Y."/>
            <person name="Yan J."/>
            <person name="Yarish C."/>
            <person name="Zoeuner-Riek S."/>
            <person name="Zhuang Y."/>
            <person name="Zou Y."/>
            <person name="Lindquist E.A."/>
            <person name="Grimwood J."/>
            <person name="Barry K."/>
            <person name="Rokhsar D.S."/>
            <person name="Schmutz J."/>
            <person name="Stiller J.W."/>
            <person name="Grossman A.R."/>
            <person name="Prochnik S.E."/>
        </authorList>
    </citation>
    <scope>NUCLEOTIDE SEQUENCE [LARGE SCALE GENOMIC DNA]</scope>
    <source>
        <strain evidence="2">4086291</strain>
    </source>
</reference>
<protein>
    <submittedName>
        <fullName evidence="2">Uncharacterized protein</fullName>
    </submittedName>
</protein>